<evidence type="ECO:0000313" key="2">
    <source>
        <dbReference type="Proteomes" id="UP001054945"/>
    </source>
</evidence>
<keyword evidence="2" id="KW-1185">Reference proteome</keyword>
<organism evidence="1 2">
    <name type="scientific">Caerostris extrusa</name>
    <name type="common">Bark spider</name>
    <name type="synonym">Caerostris bankana</name>
    <dbReference type="NCBI Taxonomy" id="172846"/>
    <lineage>
        <taxon>Eukaryota</taxon>
        <taxon>Metazoa</taxon>
        <taxon>Ecdysozoa</taxon>
        <taxon>Arthropoda</taxon>
        <taxon>Chelicerata</taxon>
        <taxon>Arachnida</taxon>
        <taxon>Araneae</taxon>
        <taxon>Araneomorphae</taxon>
        <taxon>Entelegynae</taxon>
        <taxon>Araneoidea</taxon>
        <taxon>Araneidae</taxon>
        <taxon>Caerostris</taxon>
    </lineage>
</organism>
<name>A0AAV4UDM2_CAEEX</name>
<comment type="caution">
    <text evidence="1">The sequence shown here is derived from an EMBL/GenBank/DDBJ whole genome shotgun (WGS) entry which is preliminary data.</text>
</comment>
<dbReference type="AlphaFoldDB" id="A0AAV4UDM2"/>
<gene>
    <name evidence="1" type="ORF">CEXT_648131</name>
</gene>
<accession>A0AAV4UDM2</accession>
<dbReference type="Proteomes" id="UP001054945">
    <property type="component" value="Unassembled WGS sequence"/>
</dbReference>
<evidence type="ECO:0000313" key="1">
    <source>
        <dbReference type="EMBL" id="GIY55877.1"/>
    </source>
</evidence>
<dbReference type="EMBL" id="BPLR01012689">
    <property type="protein sequence ID" value="GIY55877.1"/>
    <property type="molecule type" value="Genomic_DNA"/>
</dbReference>
<protein>
    <submittedName>
        <fullName evidence="1">Uncharacterized protein</fullName>
    </submittedName>
</protein>
<sequence>MSGAVPVTGSGAPRSPKLVRMSRWFGRPFLERQAAPLLQGRDAPDLEELSSSRIYHFIQENYERPSSSGESRSVLKDGSRMVRAGFSYRLTRLQRRASRTRGA</sequence>
<reference evidence="1 2" key="1">
    <citation type="submission" date="2021-06" db="EMBL/GenBank/DDBJ databases">
        <title>Caerostris extrusa draft genome.</title>
        <authorList>
            <person name="Kono N."/>
            <person name="Arakawa K."/>
        </authorList>
    </citation>
    <scope>NUCLEOTIDE SEQUENCE [LARGE SCALE GENOMIC DNA]</scope>
</reference>
<proteinExistence type="predicted"/>